<dbReference type="OrthoDB" id="1687175at2759"/>
<dbReference type="AlphaFoldDB" id="A0A6P8HKB2"/>
<feature type="transmembrane region" description="Helical" evidence="11">
    <location>
        <begin position="538"/>
        <end position="561"/>
    </location>
</feature>
<dbReference type="PROSITE" id="PS50262">
    <property type="entry name" value="G_PROTEIN_RECEP_F1_2"/>
    <property type="match status" value="1"/>
</dbReference>
<dbReference type="GO" id="GO:0007189">
    <property type="term" value="P:adenylate cyclase-activating G protein-coupled receptor signaling pathway"/>
    <property type="evidence" value="ECO:0007669"/>
    <property type="project" value="TreeGrafter"/>
</dbReference>
<evidence type="ECO:0000256" key="5">
    <source>
        <dbReference type="ARBA" id="ARBA00022737"/>
    </source>
</evidence>
<evidence type="ECO:0000313" key="14">
    <source>
        <dbReference type="RefSeq" id="XP_031553035.1"/>
    </source>
</evidence>
<keyword evidence="7" id="KW-0297">G-protein coupled receptor</keyword>
<dbReference type="InterPro" id="IPR000276">
    <property type="entry name" value="GPCR_Rhodpsn"/>
</dbReference>
<dbReference type="GO" id="GO:0008528">
    <property type="term" value="F:G protein-coupled peptide receptor activity"/>
    <property type="evidence" value="ECO:0007669"/>
    <property type="project" value="TreeGrafter"/>
</dbReference>
<keyword evidence="8 11" id="KW-0472">Membrane</keyword>
<feature type="transmembrane region" description="Helical" evidence="11">
    <location>
        <begin position="581"/>
        <end position="603"/>
    </location>
</feature>
<feature type="transmembrane region" description="Helical" evidence="11">
    <location>
        <begin position="405"/>
        <end position="427"/>
    </location>
</feature>
<dbReference type="GO" id="GO:0009755">
    <property type="term" value="P:hormone-mediated signaling pathway"/>
    <property type="evidence" value="ECO:0007669"/>
    <property type="project" value="TreeGrafter"/>
</dbReference>
<feature type="domain" description="G-protein coupled receptors family 1 profile" evidence="12">
    <location>
        <begin position="336"/>
        <end position="601"/>
    </location>
</feature>
<evidence type="ECO:0000256" key="1">
    <source>
        <dbReference type="ARBA" id="ARBA00004651"/>
    </source>
</evidence>
<dbReference type="GO" id="GO:0005886">
    <property type="term" value="C:plasma membrane"/>
    <property type="evidence" value="ECO:0007669"/>
    <property type="project" value="UniProtKB-SubCell"/>
</dbReference>
<dbReference type="FunCoup" id="A0A6P8HKB2">
    <property type="interactions" value="314"/>
</dbReference>
<feature type="transmembrane region" description="Helical" evidence="11">
    <location>
        <begin position="493"/>
        <end position="517"/>
    </location>
</feature>
<evidence type="ECO:0000256" key="6">
    <source>
        <dbReference type="ARBA" id="ARBA00022989"/>
    </source>
</evidence>
<accession>A0A6P8HKB2</accession>
<dbReference type="KEGG" id="aten:116290181"/>
<dbReference type="PRINTS" id="PR00237">
    <property type="entry name" value="GPCRRHODOPSN"/>
</dbReference>
<dbReference type="InterPro" id="IPR032675">
    <property type="entry name" value="LRR_dom_sf"/>
</dbReference>
<dbReference type="InterPro" id="IPR017452">
    <property type="entry name" value="GPCR_Rhodpsn_7TM"/>
</dbReference>
<dbReference type="Pfam" id="PF00001">
    <property type="entry name" value="7tm_1"/>
    <property type="match status" value="1"/>
</dbReference>
<keyword evidence="2" id="KW-1003">Cell membrane</keyword>
<feature type="transmembrane region" description="Helical" evidence="11">
    <location>
        <begin position="358"/>
        <end position="385"/>
    </location>
</feature>
<evidence type="ECO:0000256" key="3">
    <source>
        <dbReference type="ARBA" id="ARBA00022614"/>
    </source>
</evidence>
<gene>
    <name evidence="14" type="primary">LOC116290181</name>
</gene>
<keyword evidence="4 11" id="KW-0812">Transmembrane</keyword>
<reference evidence="14" key="1">
    <citation type="submission" date="2025-08" db="UniProtKB">
        <authorList>
            <consortium name="RefSeq"/>
        </authorList>
    </citation>
    <scope>IDENTIFICATION</scope>
    <source>
        <tissue evidence="14">Tentacle</tissue>
    </source>
</reference>
<dbReference type="GeneID" id="116290181"/>
<evidence type="ECO:0000313" key="13">
    <source>
        <dbReference type="Proteomes" id="UP000515163"/>
    </source>
</evidence>
<dbReference type="PANTHER" id="PTHR24372">
    <property type="entry name" value="GLYCOPROTEIN HORMONE RECEPTOR"/>
    <property type="match status" value="1"/>
</dbReference>
<dbReference type="Gene3D" id="1.20.1070.10">
    <property type="entry name" value="Rhodopsin 7-helix transmembrane proteins"/>
    <property type="match status" value="1"/>
</dbReference>
<comment type="subcellular location">
    <subcellularLocation>
        <location evidence="1">Cell membrane</location>
        <topology evidence="1">Multi-pass membrane protein</topology>
    </subcellularLocation>
</comment>
<dbReference type="Gene3D" id="3.80.10.10">
    <property type="entry name" value="Ribonuclease Inhibitor"/>
    <property type="match status" value="1"/>
</dbReference>
<evidence type="ECO:0000256" key="4">
    <source>
        <dbReference type="ARBA" id="ARBA00022692"/>
    </source>
</evidence>
<evidence type="ECO:0000259" key="12">
    <source>
        <dbReference type="PROSITE" id="PS50262"/>
    </source>
</evidence>
<feature type="transmembrane region" description="Helical" evidence="11">
    <location>
        <begin position="322"/>
        <end position="346"/>
    </location>
</feature>
<keyword evidence="5" id="KW-0677">Repeat</keyword>
<evidence type="ECO:0000256" key="2">
    <source>
        <dbReference type="ARBA" id="ARBA00022475"/>
    </source>
</evidence>
<evidence type="ECO:0000256" key="10">
    <source>
        <dbReference type="ARBA" id="ARBA00023224"/>
    </source>
</evidence>
<protein>
    <submittedName>
        <fullName evidence="14">Uncharacterized protein LOC116290181 isoform X1</fullName>
    </submittedName>
</protein>
<keyword evidence="13" id="KW-1185">Reference proteome</keyword>
<dbReference type="RefSeq" id="XP_031553035.1">
    <property type="nucleotide sequence ID" value="XM_031697175.1"/>
</dbReference>
<dbReference type="Proteomes" id="UP000515163">
    <property type="component" value="Unplaced"/>
</dbReference>
<proteinExistence type="predicted"/>
<feature type="transmembrane region" description="Helical" evidence="11">
    <location>
        <begin position="447"/>
        <end position="468"/>
    </location>
</feature>
<dbReference type="PANTHER" id="PTHR24372:SF77">
    <property type="entry name" value="G-PROTEIN COUPLED RECEPTORS FAMILY 1 PROFILE DOMAIN-CONTAINING PROTEIN"/>
    <property type="match status" value="1"/>
</dbReference>
<evidence type="ECO:0000256" key="8">
    <source>
        <dbReference type="ARBA" id="ARBA00023136"/>
    </source>
</evidence>
<dbReference type="Pfam" id="PF13855">
    <property type="entry name" value="LRR_8"/>
    <property type="match status" value="1"/>
</dbReference>
<dbReference type="InterPro" id="IPR001611">
    <property type="entry name" value="Leu-rich_rpt"/>
</dbReference>
<evidence type="ECO:0000256" key="9">
    <source>
        <dbReference type="ARBA" id="ARBA00023170"/>
    </source>
</evidence>
<dbReference type="SUPFAM" id="SSF81321">
    <property type="entry name" value="Family A G protein-coupled receptor-like"/>
    <property type="match status" value="1"/>
</dbReference>
<keyword evidence="9" id="KW-0675">Receptor</keyword>
<evidence type="ECO:0000256" key="11">
    <source>
        <dbReference type="SAM" id="Phobius"/>
    </source>
</evidence>
<dbReference type="InParanoid" id="A0A6P8HKB2"/>
<keyword evidence="3" id="KW-0433">Leucine-rich repeat</keyword>
<keyword evidence="6 11" id="KW-1133">Transmembrane helix</keyword>
<dbReference type="SMART" id="SM00369">
    <property type="entry name" value="LRR_TYP"/>
    <property type="match status" value="3"/>
</dbReference>
<dbReference type="InterPro" id="IPR003591">
    <property type="entry name" value="Leu-rich_rpt_typical-subtyp"/>
</dbReference>
<evidence type="ECO:0000256" key="7">
    <source>
        <dbReference type="ARBA" id="ARBA00023040"/>
    </source>
</evidence>
<sequence>MLSRESLDGFQTDWVPNKDKMYLFACIFSFVMVPSMRGSSTTPLHITTTTAINTTNTSTAQPNSTISTIVCVKPCSCYVNKNNLITIRCQLDHLPRRWALPTKFKSLDLSNNNLTAVPSNFFKKQNLSHLLSLSLQRNPIKLIEEDAFMGLESLQWLDLSFISLQEWKGNISRSIPSLRYLDVTGNSPWLPSDNVFAVHSIRVIKGVTWSSSCYNCTLTNVLHMGNTTEIMPPGPGGPGGNGFNSSFIQPTPDFNQGNMTGLPGPGGPGITPGNSQSNEMANTFLNKKGFFPSCNEVPMGHLCMATSFNFPSDNPLVLPGKLFYVAYVLGALAIILNFSIIFIYLYSTSMRKINSMLLISNMAFCDVLVGVYAIIIAEMNIFNGLLNRKPEEKLLTTWKIDRLCIVAGVLFTLGQVVAVITALLLTVDKFLSIVYCMDPNRKLSRRLSFLVLILCWVGAFIYALTPLFPTSSNIVYSPTLLCTLPVTEVKDSVISFGLLVALYLANIPFYGKIFLFVRRSSVRMGVRRDAVLAKKISLLIFTNMIFFAIPMIIIVVFSYVFKTHYKIEIRDNSAATWRYVIYYWMPVFCLCINSCLNPFLCAYRQRQFRREVKKCARNCFLNNLCKAFTTFRSDSSVRTSQPTRVEMYKLSNMESQAP</sequence>
<organism evidence="13 14">
    <name type="scientific">Actinia tenebrosa</name>
    <name type="common">Australian red waratah sea anemone</name>
    <dbReference type="NCBI Taxonomy" id="6105"/>
    <lineage>
        <taxon>Eukaryota</taxon>
        <taxon>Metazoa</taxon>
        <taxon>Cnidaria</taxon>
        <taxon>Anthozoa</taxon>
        <taxon>Hexacorallia</taxon>
        <taxon>Actiniaria</taxon>
        <taxon>Actiniidae</taxon>
        <taxon>Actinia</taxon>
    </lineage>
</organism>
<keyword evidence="10" id="KW-0807">Transducer</keyword>
<name>A0A6P8HKB2_ACTTE</name>
<dbReference type="SUPFAM" id="SSF52058">
    <property type="entry name" value="L domain-like"/>
    <property type="match status" value="1"/>
</dbReference>